<evidence type="ECO:0000313" key="4">
    <source>
        <dbReference type="Proteomes" id="UP000006727"/>
    </source>
</evidence>
<evidence type="ECO:0000313" key="2">
    <source>
        <dbReference type="EMBL" id="PNR55272.1"/>
    </source>
</evidence>
<evidence type="ECO:0000313" key="3">
    <source>
        <dbReference type="EnsemblPlants" id="Pp3c4_13610V3.1"/>
    </source>
</evidence>
<dbReference type="FunCoup" id="A0A2K1KNB8">
    <property type="interactions" value="176"/>
</dbReference>
<feature type="compositionally biased region" description="Polar residues" evidence="1">
    <location>
        <begin position="528"/>
        <end position="542"/>
    </location>
</feature>
<dbReference type="PANTHER" id="PTHR35728:SF1">
    <property type="entry name" value="MICROTUBULE-BINDING PROTEIN TANGLED-RELATED"/>
    <property type="match status" value="1"/>
</dbReference>
<dbReference type="Gramene" id="Pp3c4_13610V3.1">
    <property type="protein sequence ID" value="Pp3c4_13610V3.1"/>
    <property type="gene ID" value="Pp3c4_13610"/>
</dbReference>
<feature type="region of interest" description="Disordered" evidence="1">
    <location>
        <begin position="34"/>
        <end position="69"/>
    </location>
</feature>
<dbReference type="PANTHER" id="PTHR35728">
    <property type="entry name" value="MICROTUBULE-BINDING PROTEIN TANGLED-RELATED"/>
    <property type="match status" value="1"/>
</dbReference>
<reference evidence="2 4" key="2">
    <citation type="journal article" date="2018" name="Plant J.">
        <title>The Physcomitrella patens chromosome-scale assembly reveals moss genome structure and evolution.</title>
        <authorList>
            <person name="Lang D."/>
            <person name="Ullrich K.K."/>
            <person name="Murat F."/>
            <person name="Fuchs J."/>
            <person name="Jenkins J."/>
            <person name="Haas F.B."/>
            <person name="Piednoel M."/>
            <person name="Gundlach H."/>
            <person name="Van Bel M."/>
            <person name="Meyberg R."/>
            <person name="Vives C."/>
            <person name="Morata J."/>
            <person name="Symeonidi A."/>
            <person name="Hiss M."/>
            <person name="Muchero W."/>
            <person name="Kamisugi Y."/>
            <person name="Saleh O."/>
            <person name="Blanc G."/>
            <person name="Decker E.L."/>
            <person name="van Gessel N."/>
            <person name="Grimwood J."/>
            <person name="Hayes R.D."/>
            <person name="Graham S.W."/>
            <person name="Gunter L.E."/>
            <person name="McDaniel S.F."/>
            <person name="Hoernstein S.N.W."/>
            <person name="Larsson A."/>
            <person name="Li F.W."/>
            <person name="Perroud P.F."/>
            <person name="Phillips J."/>
            <person name="Ranjan P."/>
            <person name="Rokshar D.S."/>
            <person name="Rothfels C.J."/>
            <person name="Schneider L."/>
            <person name="Shu S."/>
            <person name="Stevenson D.W."/>
            <person name="Thummler F."/>
            <person name="Tillich M."/>
            <person name="Villarreal Aguilar J.C."/>
            <person name="Widiez T."/>
            <person name="Wong G.K."/>
            <person name="Wymore A."/>
            <person name="Zhang Y."/>
            <person name="Zimmer A.D."/>
            <person name="Quatrano R.S."/>
            <person name="Mayer K.F.X."/>
            <person name="Goodstein D."/>
            <person name="Casacuberta J.M."/>
            <person name="Vandepoele K."/>
            <person name="Reski R."/>
            <person name="Cuming A.C."/>
            <person name="Tuskan G.A."/>
            <person name="Maumus F."/>
            <person name="Salse J."/>
            <person name="Schmutz J."/>
            <person name="Rensing S.A."/>
        </authorList>
    </citation>
    <scope>NUCLEOTIDE SEQUENCE [LARGE SCALE GENOMIC DNA]</scope>
    <source>
        <strain evidence="3 4">cv. Gransden 2004</strain>
    </source>
</reference>
<dbReference type="Proteomes" id="UP000006727">
    <property type="component" value="Chromosome 4"/>
</dbReference>
<dbReference type="EnsemblPlants" id="Pp3c4_13610V3.3">
    <property type="protein sequence ID" value="Pp3c4_13610V3.3"/>
    <property type="gene ID" value="Pp3c4_13610"/>
</dbReference>
<dbReference type="RefSeq" id="XP_024374605.1">
    <property type="nucleotide sequence ID" value="XM_024518837.2"/>
</dbReference>
<feature type="compositionally biased region" description="Polar residues" evidence="1">
    <location>
        <begin position="34"/>
        <end position="49"/>
    </location>
</feature>
<accession>A0A2K1KNB8</accession>
<keyword evidence="4" id="KW-1185">Reference proteome</keyword>
<dbReference type="InterPro" id="IPR044709">
    <property type="entry name" value="TAN1"/>
</dbReference>
<dbReference type="GO" id="GO:2000694">
    <property type="term" value="P:regulation of phragmoplast microtubule organization"/>
    <property type="evidence" value="ECO:0007669"/>
    <property type="project" value="InterPro"/>
</dbReference>
<dbReference type="EnsemblPlants" id="Pp3c4_13610V3.1">
    <property type="protein sequence ID" value="Pp3c4_13610V3.1"/>
    <property type="gene ID" value="Pp3c4_13610"/>
</dbReference>
<reference evidence="2 4" key="1">
    <citation type="journal article" date="2008" name="Science">
        <title>The Physcomitrella genome reveals evolutionary insights into the conquest of land by plants.</title>
        <authorList>
            <person name="Rensing S."/>
            <person name="Lang D."/>
            <person name="Zimmer A."/>
            <person name="Terry A."/>
            <person name="Salamov A."/>
            <person name="Shapiro H."/>
            <person name="Nishiyama T."/>
            <person name="Perroud P.-F."/>
            <person name="Lindquist E."/>
            <person name="Kamisugi Y."/>
            <person name="Tanahashi T."/>
            <person name="Sakakibara K."/>
            <person name="Fujita T."/>
            <person name="Oishi K."/>
            <person name="Shin-I T."/>
            <person name="Kuroki Y."/>
            <person name="Toyoda A."/>
            <person name="Suzuki Y."/>
            <person name="Hashimoto A."/>
            <person name="Yamaguchi K."/>
            <person name="Sugano A."/>
            <person name="Kohara Y."/>
            <person name="Fujiyama A."/>
            <person name="Anterola A."/>
            <person name="Aoki S."/>
            <person name="Ashton N."/>
            <person name="Barbazuk W.B."/>
            <person name="Barker E."/>
            <person name="Bennetzen J."/>
            <person name="Bezanilla M."/>
            <person name="Blankenship R."/>
            <person name="Cho S.H."/>
            <person name="Dutcher S."/>
            <person name="Estelle M."/>
            <person name="Fawcett J.A."/>
            <person name="Gundlach H."/>
            <person name="Hanada K."/>
            <person name="Heyl A."/>
            <person name="Hicks K.A."/>
            <person name="Hugh J."/>
            <person name="Lohr M."/>
            <person name="Mayer K."/>
            <person name="Melkozernov A."/>
            <person name="Murata T."/>
            <person name="Nelson D."/>
            <person name="Pils B."/>
            <person name="Prigge M."/>
            <person name="Reiss B."/>
            <person name="Renner T."/>
            <person name="Rombauts S."/>
            <person name="Rushton P."/>
            <person name="Sanderfoot A."/>
            <person name="Schween G."/>
            <person name="Shiu S.-H."/>
            <person name="Stueber K."/>
            <person name="Theodoulou F.L."/>
            <person name="Tu H."/>
            <person name="Van de Peer Y."/>
            <person name="Verrier P.J."/>
            <person name="Waters E."/>
            <person name="Wood A."/>
            <person name="Yang L."/>
            <person name="Cove D."/>
            <person name="Cuming A."/>
            <person name="Hasebe M."/>
            <person name="Lucas S."/>
            <person name="Mishler D.B."/>
            <person name="Reski R."/>
            <person name="Grigoriev I."/>
            <person name="Quatrano R.S."/>
            <person name="Boore J.L."/>
        </authorList>
    </citation>
    <scope>NUCLEOTIDE SEQUENCE [LARGE SCALE GENOMIC DNA]</scope>
    <source>
        <strain evidence="3 4">cv. Gransden 2004</strain>
    </source>
</reference>
<feature type="region of interest" description="Disordered" evidence="1">
    <location>
        <begin position="507"/>
        <end position="619"/>
    </location>
</feature>
<dbReference type="OrthoDB" id="1939732at2759"/>
<feature type="compositionally biased region" description="Low complexity" evidence="1">
    <location>
        <begin position="177"/>
        <end position="194"/>
    </location>
</feature>
<feature type="compositionally biased region" description="Low complexity" evidence="1">
    <location>
        <begin position="578"/>
        <end position="590"/>
    </location>
</feature>
<dbReference type="Gramene" id="Pp3c4_13610V3.3">
    <property type="protein sequence ID" value="Pp3c4_13610V3.3"/>
    <property type="gene ID" value="Pp3c4_13610"/>
</dbReference>
<dbReference type="RefSeq" id="XP_024374610.1">
    <property type="nucleotide sequence ID" value="XM_024518842.2"/>
</dbReference>
<name>A0A2K1KNB8_PHYPA</name>
<feature type="compositionally biased region" description="Polar residues" evidence="1">
    <location>
        <begin position="165"/>
        <end position="176"/>
    </location>
</feature>
<dbReference type="GO" id="GO:0008017">
    <property type="term" value="F:microtubule binding"/>
    <property type="evidence" value="ECO:0007669"/>
    <property type="project" value="InterPro"/>
</dbReference>
<feature type="compositionally biased region" description="Polar residues" evidence="1">
    <location>
        <begin position="610"/>
        <end position="619"/>
    </location>
</feature>
<dbReference type="Gramene" id="Pp3c4_13610V3.2">
    <property type="protein sequence ID" value="Pp3c4_13610V3.2"/>
    <property type="gene ID" value="Pp3c4_13610"/>
</dbReference>
<evidence type="ECO:0000256" key="1">
    <source>
        <dbReference type="SAM" id="MobiDB-lite"/>
    </source>
</evidence>
<reference evidence="3" key="3">
    <citation type="submission" date="2020-12" db="UniProtKB">
        <authorList>
            <consortium name="EnsemblPlants"/>
        </authorList>
    </citation>
    <scope>IDENTIFICATION</scope>
</reference>
<dbReference type="PaxDb" id="3218-PP1S219_99V6.1"/>
<dbReference type="KEGG" id="ppp:112281870"/>
<dbReference type="EnsemblPlants" id="Pp3c4_13610V3.2">
    <property type="protein sequence ID" value="Pp3c4_13610V3.2"/>
    <property type="gene ID" value="Pp3c4_13610"/>
</dbReference>
<dbReference type="GeneID" id="112281870"/>
<protein>
    <submittedName>
        <fullName evidence="2 3">Uncharacterized protein</fullName>
    </submittedName>
</protein>
<dbReference type="EMBL" id="ABEU02000004">
    <property type="protein sequence ID" value="PNR55272.1"/>
    <property type="molecule type" value="Genomic_DNA"/>
</dbReference>
<feature type="compositionally biased region" description="Polar residues" evidence="1">
    <location>
        <begin position="564"/>
        <end position="575"/>
    </location>
</feature>
<organism evidence="2">
    <name type="scientific">Physcomitrium patens</name>
    <name type="common">Spreading-leaved earth moss</name>
    <name type="synonym">Physcomitrella patens</name>
    <dbReference type="NCBI Taxonomy" id="3218"/>
    <lineage>
        <taxon>Eukaryota</taxon>
        <taxon>Viridiplantae</taxon>
        <taxon>Streptophyta</taxon>
        <taxon>Embryophyta</taxon>
        <taxon>Bryophyta</taxon>
        <taxon>Bryophytina</taxon>
        <taxon>Bryopsida</taxon>
        <taxon>Funariidae</taxon>
        <taxon>Funariales</taxon>
        <taxon>Funariaceae</taxon>
        <taxon>Physcomitrium</taxon>
    </lineage>
</organism>
<feature type="compositionally biased region" description="Polar residues" evidence="1">
    <location>
        <begin position="142"/>
        <end position="154"/>
    </location>
</feature>
<sequence length="619" mass="66484">MQAETQVAGVQPTPLLLQAVSKVEQVLARLQELQSSISGSQPPTTSRVNPPSCRMPHLLANSPEKSKGATAECRVSGEYKRGIARLGRAKGSNSTPERRKSLTLADGWRHWSSPAKDVHDVISEIMLANKLTKQFVNLVGSNPNAGNLNANTSKAKLKSGRKTLLDSTSDLNRTRTSVNSNPSSSEGSLLSGVPDPTLCSSVESLSTPRRRNKPVSLNTRSASKRSSTKKPPPHVFKVVVGSEGPAAKTAPASGLRSIEARKNEARKLTTPSPLYKRRSGTLVQKPLRMSGELRTSPGGQNSKIRCSIEKKRLTDSASLRRSTEKFVEACRALMEEDEKLRRANGQGKAVHFSNTPPVVIRPLTFDSPVGKVKPAKKAHKNWLTHRFSKTAAKETSLLKLKKKTSPTNDLSTLISRLPCQKTEPPAASACTEPAKNTKSVSKTELVPVASSLPLPPARQAEALKNRITEARGMALKASRDQKSGYTSYALEPTVVLTSSRESLASVDANSLKEKDKNRCSVGCPPKDTTASSNGKGNQNTATPAEIPSYMRPRAGAGSGKENARSSNTPRQSSAGLDSKSSSTKHNSGSSLLHRAKGWVNLHKTKDKNTESSLRTAVAS</sequence>
<dbReference type="AlphaFoldDB" id="A0A2K1KNB8"/>
<feature type="compositionally biased region" description="Basic residues" evidence="1">
    <location>
        <begin position="222"/>
        <end position="232"/>
    </location>
</feature>
<feature type="region of interest" description="Disordered" evidence="1">
    <location>
        <begin position="142"/>
        <end position="283"/>
    </location>
</feature>
<feature type="compositionally biased region" description="Basic and acidic residues" evidence="1">
    <location>
        <begin position="258"/>
        <end position="267"/>
    </location>
</feature>
<proteinExistence type="predicted"/>
<gene>
    <name evidence="3" type="primary">LOC112281870</name>
    <name evidence="2" type="ORF">PHYPA_006168</name>
</gene>
<feature type="compositionally biased region" description="Polar residues" evidence="1">
    <location>
        <begin position="198"/>
        <end position="207"/>
    </location>
</feature>